<sequence length="139" mass="14775">MPPGDGPARQHEHRADHPPVACDACEDVLRARGSHSPSFLLLDTLRVPVLGCDDHLEQFTTICGYTTTETPALLDHRPAGGVSCPSCGLAPHTPGQPVIPVHDGAVATLLCPEHQAALVSRFQTGLDTHHQLTESLDTP</sequence>
<gene>
    <name evidence="1" type="ORF">GCM10009037_30540</name>
</gene>
<evidence type="ECO:0000313" key="2">
    <source>
        <dbReference type="Proteomes" id="UP000628840"/>
    </source>
</evidence>
<comment type="caution">
    <text evidence="1">The sequence shown here is derived from an EMBL/GenBank/DDBJ whole genome shotgun (WGS) entry which is preliminary data.</text>
</comment>
<proteinExistence type="predicted"/>
<dbReference type="Proteomes" id="UP000628840">
    <property type="component" value="Unassembled WGS sequence"/>
</dbReference>
<dbReference type="OrthoDB" id="334312at2157"/>
<protein>
    <submittedName>
        <fullName evidence="1">Uncharacterized protein</fullName>
    </submittedName>
</protein>
<accession>A0A830EZB5</accession>
<evidence type="ECO:0000313" key="1">
    <source>
        <dbReference type="EMBL" id="GGL45003.1"/>
    </source>
</evidence>
<dbReference type="AlphaFoldDB" id="A0A830EZB5"/>
<dbReference type="RefSeq" id="WP_188884533.1">
    <property type="nucleotide sequence ID" value="NZ_BMPF01000008.1"/>
</dbReference>
<reference evidence="1 2" key="1">
    <citation type="journal article" date="2019" name="Int. J. Syst. Evol. Microbiol.">
        <title>The Global Catalogue of Microorganisms (GCM) 10K type strain sequencing project: providing services to taxonomists for standard genome sequencing and annotation.</title>
        <authorList>
            <consortium name="The Broad Institute Genomics Platform"/>
            <consortium name="The Broad Institute Genome Sequencing Center for Infectious Disease"/>
            <person name="Wu L."/>
            <person name="Ma J."/>
        </authorList>
    </citation>
    <scope>NUCLEOTIDE SEQUENCE [LARGE SCALE GENOMIC DNA]</scope>
    <source>
        <strain evidence="1 2">JCM 19585</strain>
    </source>
</reference>
<organism evidence="1 2">
    <name type="scientific">Halarchaeum grantii</name>
    <dbReference type="NCBI Taxonomy" id="1193105"/>
    <lineage>
        <taxon>Archaea</taxon>
        <taxon>Methanobacteriati</taxon>
        <taxon>Methanobacteriota</taxon>
        <taxon>Stenosarchaea group</taxon>
        <taxon>Halobacteria</taxon>
        <taxon>Halobacteriales</taxon>
        <taxon>Halobacteriaceae</taxon>
    </lineage>
</organism>
<keyword evidence="2" id="KW-1185">Reference proteome</keyword>
<name>A0A830EZB5_9EURY</name>
<dbReference type="EMBL" id="BMPF01000008">
    <property type="protein sequence ID" value="GGL45003.1"/>
    <property type="molecule type" value="Genomic_DNA"/>
</dbReference>